<keyword evidence="2" id="KW-1185">Reference proteome</keyword>
<gene>
    <name evidence="1" type="ORF">FC92_GL001103</name>
</gene>
<dbReference type="Gene3D" id="3.40.50.300">
    <property type="entry name" value="P-loop containing nucleotide triphosphate hydrolases"/>
    <property type="match status" value="1"/>
</dbReference>
<proteinExistence type="predicted"/>
<sequence>MASYAGSGKDTLADFIREEAKRYGKNIQKISLGKEVHKITDEYFPFSNKHITRRSAMQFIGEEFRVFFGNDIWIKKLEREKELLEEKSGDKINIVVPDVRKLTDFSHFFIEKEYDAIYLKADVNTAERRLVKRDQEFDKKEIKNSIIEQQLNFIESLPTRSIKNSKLKFVNIDNSPLNKIAIMDNNGGLTDLQKQLEDWEGIVWQKK</sequence>
<protein>
    <submittedName>
        <fullName evidence="1">Uncharacterized protein</fullName>
    </submittedName>
</protein>
<dbReference type="InterPro" id="IPR027417">
    <property type="entry name" value="P-loop_NTPase"/>
</dbReference>
<dbReference type="SUPFAM" id="SSF52540">
    <property type="entry name" value="P-loop containing nucleoside triphosphate hydrolases"/>
    <property type="match status" value="1"/>
</dbReference>
<organism evidence="1 2">
    <name type="scientific">Liquorilactobacillus hordei DSM 19519</name>
    <dbReference type="NCBI Taxonomy" id="1423759"/>
    <lineage>
        <taxon>Bacteria</taxon>
        <taxon>Bacillati</taxon>
        <taxon>Bacillota</taxon>
        <taxon>Bacilli</taxon>
        <taxon>Lactobacillales</taxon>
        <taxon>Lactobacillaceae</taxon>
        <taxon>Liquorilactobacillus</taxon>
    </lineage>
</organism>
<accession>A0A0R1MJC3</accession>
<dbReference type="Proteomes" id="UP000051448">
    <property type="component" value="Unassembled WGS sequence"/>
</dbReference>
<evidence type="ECO:0000313" key="2">
    <source>
        <dbReference type="Proteomes" id="UP000051448"/>
    </source>
</evidence>
<dbReference type="STRING" id="1423759.FC92_GL001103"/>
<dbReference type="EMBL" id="AZDX01000003">
    <property type="protein sequence ID" value="KRL08030.1"/>
    <property type="molecule type" value="Genomic_DNA"/>
</dbReference>
<dbReference type="PATRIC" id="fig|1423759.3.peg.1167"/>
<comment type="caution">
    <text evidence="1">The sequence shown here is derived from an EMBL/GenBank/DDBJ whole genome shotgun (WGS) entry which is preliminary data.</text>
</comment>
<name>A0A0R1MJC3_9LACO</name>
<reference evidence="1 2" key="1">
    <citation type="journal article" date="2015" name="Genome Announc.">
        <title>Expanding the biotechnology potential of lactobacilli through comparative genomics of 213 strains and associated genera.</title>
        <authorList>
            <person name="Sun Z."/>
            <person name="Harris H.M."/>
            <person name="McCann A."/>
            <person name="Guo C."/>
            <person name="Argimon S."/>
            <person name="Zhang W."/>
            <person name="Yang X."/>
            <person name="Jeffery I.B."/>
            <person name="Cooney J.C."/>
            <person name="Kagawa T.F."/>
            <person name="Liu W."/>
            <person name="Song Y."/>
            <person name="Salvetti E."/>
            <person name="Wrobel A."/>
            <person name="Rasinkangas P."/>
            <person name="Parkhill J."/>
            <person name="Rea M.C."/>
            <person name="O'Sullivan O."/>
            <person name="Ritari J."/>
            <person name="Douillard F.P."/>
            <person name="Paul Ross R."/>
            <person name="Yang R."/>
            <person name="Briner A.E."/>
            <person name="Felis G.E."/>
            <person name="de Vos W.M."/>
            <person name="Barrangou R."/>
            <person name="Klaenhammer T.R."/>
            <person name="Caufield P.W."/>
            <person name="Cui Y."/>
            <person name="Zhang H."/>
            <person name="O'Toole P.W."/>
        </authorList>
    </citation>
    <scope>NUCLEOTIDE SEQUENCE [LARGE SCALE GENOMIC DNA]</scope>
    <source>
        <strain evidence="1 2">DSM 19519</strain>
    </source>
</reference>
<evidence type="ECO:0000313" key="1">
    <source>
        <dbReference type="EMBL" id="KRL08030.1"/>
    </source>
</evidence>
<dbReference type="AlphaFoldDB" id="A0A0R1MJC3"/>